<gene>
    <name evidence="2" type="ordered locus">Metev_1988</name>
</gene>
<feature type="transmembrane region" description="Helical" evidence="1">
    <location>
        <begin position="36"/>
        <end position="58"/>
    </location>
</feature>
<keyword evidence="1" id="KW-0812">Transmembrane</keyword>
<proteinExistence type="predicted"/>
<dbReference type="RefSeq" id="WP_013195382.1">
    <property type="nucleotide sequence ID" value="NC_014253.1"/>
</dbReference>
<feature type="transmembrane region" description="Helical" evidence="1">
    <location>
        <begin position="6"/>
        <end position="24"/>
    </location>
</feature>
<keyword evidence="1" id="KW-0472">Membrane</keyword>
<sequence length="334" mass="37974">MVGIFGLMTLVAGIVFVVLMVWLWKKSNLSTLKKSILSLLLIVVLIAGVFGSFAYVLISSDHAYYSADGLNLDEVDYGKVINNARESGYTVNGPYFVNSEIENANGLYSPLSELEQQFGKDYWVVAINGYYTQDTFFELRFPRDESGTKVTFFNGSRTDPYFSSFKKENLPDDEWIIDRFMLLFDIDNNQSQDYLNQLKDKIRNVNKTSVGITIQKTPDIDSIYKSYQNKSSNITLSPTHGGGWTTQTFYTDGNKSSSIDYVIPNMKIINLYGGAEYTIQIDKLGGVNLEIELDAGEQIPEEEYIQVFKNMFDNIGLPPEKVDEFEFDYRSSVW</sequence>
<organism evidence="2 3">
    <name type="scientific">Methanohalobium evestigatum (strain ATCC BAA-1072 / DSM 3721 / NBRC 107634 / OCM 161 / Z-7303)</name>
    <dbReference type="NCBI Taxonomy" id="644295"/>
    <lineage>
        <taxon>Archaea</taxon>
        <taxon>Methanobacteriati</taxon>
        <taxon>Methanobacteriota</taxon>
        <taxon>Stenosarchaea group</taxon>
        <taxon>Methanomicrobia</taxon>
        <taxon>Methanosarcinales</taxon>
        <taxon>Methanosarcinaceae</taxon>
        <taxon>Methanohalobium</taxon>
    </lineage>
</organism>
<keyword evidence="3" id="KW-1185">Reference proteome</keyword>
<keyword evidence="1" id="KW-1133">Transmembrane helix</keyword>
<reference evidence="2 3" key="1">
    <citation type="submission" date="2010-06" db="EMBL/GenBank/DDBJ databases">
        <title>Complete sequence chromosome of Methanohalobium evestigatum Z-7303.</title>
        <authorList>
            <consortium name="US DOE Joint Genome Institute"/>
            <person name="Lucas S."/>
            <person name="Copeland A."/>
            <person name="Lapidus A."/>
            <person name="Cheng J.-F."/>
            <person name="Bruce D."/>
            <person name="Goodwin L."/>
            <person name="Pitluck S."/>
            <person name="Saunders E."/>
            <person name="Detter J.C."/>
            <person name="Han C."/>
            <person name="Tapia R."/>
            <person name="Land M."/>
            <person name="Hauser L."/>
            <person name="Kyrpides N."/>
            <person name="Mikhailova N."/>
            <person name="Sieprawska-Lupa M."/>
            <person name="Whitman W.B."/>
            <person name="Anderson I."/>
            <person name="Woyke T."/>
        </authorList>
    </citation>
    <scope>NUCLEOTIDE SEQUENCE [LARGE SCALE GENOMIC DNA]</scope>
    <source>
        <strain evidence="3">ATCC BAA-1072 / DSM 3721 / NBRC 107634 / OCM 161 / Z-7303</strain>
    </source>
</reference>
<dbReference type="HOGENOM" id="CLU_079544_0_0_2"/>
<protein>
    <submittedName>
        <fullName evidence="2">Uncharacterized protein</fullName>
    </submittedName>
</protein>
<dbReference type="OrthoDB" id="132743at2157"/>
<name>D7EBH5_METEZ</name>
<dbReference type="GeneID" id="9347648"/>
<evidence type="ECO:0000313" key="3">
    <source>
        <dbReference type="Proteomes" id="UP000000391"/>
    </source>
</evidence>
<dbReference type="AlphaFoldDB" id="D7EBH5"/>
<accession>D7EBH5</accession>
<dbReference type="STRING" id="644295.Metev_1988"/>
<dbReference type="KEGG" id="mev:Metev_1988"/>
<dbReference type="Proteomes" id="UP000000391">
    <property type="component" value="Chromosome"/>
</dbReference>
<dbReference type="EMBL" id="CP002069">
    <property type="protein sequence ID" value="ADI74817.1"/>
    <property type="molecule type" value="Genomic_DNA"/>
</dbReference>
<evidence type="ECO:0000313" key="2">
    <source>
        <dbReference type="EMBL" id="ADI74817.1"/>
    </source>
</evidence>
<evidence type="ECO:0000256" key="1">
    <source>
        <dbReference type="SAM" id="Phobius"/>
    </source>
</evidence>